<keyword evidence="2" id="KW-0472">Membrane</keyword>
<organism evidence="3 4">
    <name type="scientific">Agrocybe pediades</name>
    <dbReference type="NCBI Taxonomy" id="84607"/>
    <lineage>
        <taxon>Eukaryota</taxon>
        <taxon>Fungi</taxon>
        <taxon>Dikarya</taxon>
        <taxon>Basidiomycota</taxon>
        <taxon>Agaricomycotina</taxon>
        <taxon>Agaricomycetes</taxon>
        <taxon>Agaricomycetidae</taxon>
        <taxon>Agaricales</taxon>
        <taxon>Agaricineae</taxon>
        <taxon>Strophariaceae</taxon>
        <taxon>Agrocybe</taxon>
    </lineage>
</organism>
<keyword evidence="2" id="KW-0812">Transmembrane</keyword>
<comment type="caution">
    <text evidence="3">The sequence shown here is derived from an EMBL/GenBank/DDBJ whole genome shotgun (WGS) entry which is preliminary data.</text>
</comment>
<evidence type="ECO:0000313" key="4">
    <source>
        <dbReference type="Proteomes" id="UP000521872"/>
    </source>
</evidence>
<reference evidence="3 4" key="1">
    <citation type="submission" date="2019-12" db="EMBL/GenBank/DDBJ databases">
        <authorList>
            <person name="Floudas D."/>
            <person name="Bentzer J."/>
            <person name="Ahren D."/>
            <person name="Johansson T."/>
            <person name="Persson P."/>
            <person name="Tunlid A."/>
        </authorList>
    </citation>
    <scope>NUCLEOTIDE SEQUENCE [LARGE SCALE GENOMIC DNA]</scope>
    <source>
        <strain evidence="3 4">CBS 102.39</strain>
    </source>
</reference>
<evidence type="ECO:0000313" key="3">
    <source>
        <dbReference type="EMBL" id="KAF4616444.1"/>
    </source>
</evidence>
<sequence>MNGRPLVLRVGHKCILYSNLDTIQLLRVFLLYLDALTNMYEGGENVQLLIGLPLFDHSTLSGVRKTSTVLPRTTTTNPALLGRWFSWTIPNSDMRVNHQILDGRDVSRGRAGRSASVPRGPPQPPPYGAQDMGSQPKEVGRFHIFSYLFIALVVIYMFVNLVHSATWESDKNNHERMRRIWSTEISAHESLRSRMLEESIAWKKEKIARDAERAHWEKEREGIAWEGFVRSNKCLRYGTREYTSILTHVPLGSNVMAECSKKPASINGKELLPTRCEDPGSCGNAIGHWEVEGDVMCSPVWGRIYDKGCNGNTYGKRRFESQLMNLHPGDDWHVLCPTTPVEIRGRNISAPDTCADWGLRGIWGIWFVPDDQCR</sequence>
<dbReference type="AlphaFoldDB" id="A0A8H4QSE1"/>
<proteinExistence type="predicted"/>
<evidence type="ECO:0000256" key="2">
    <source>
        <dbReference type="SAM" id="Phobius"/>
    </source>
</evidence>
<keyword evidence="2" id="KW-1133">Transmembrane helix</keyword>
<feature type="region of interest" description="Disordered" evidence="1">
    <location>
        <begin position="108"/>
        <end position="133"/>
    </location>
</feature>
<gene>
    <name evidence="3" type="ORF">D9613_008229</name>
</gene>
<feature type="transmembrane region" description="Helical" evidence="2">
    <location>
        <begin position="144"/>
        <end position="163"/>
    </location>
</feature>
<name>A0A8H4QSE1_9AGAR</name>
<accession>A0A8H4QSE1</accession>
<dbReference type="EMBL" id="JAACJL010000031">
    <property type="protein sequence ID" value="KAF4616444.1"/>
    <property type="molecule type" value="Genomic_DNA"/>
</dbReference>
<dbReference type="Proteomes" id="UP000521872">
    <property type="component" value="Unassembled WGS sequence"/>
</dbReference>
<evidence type="ECO:0000256" key="1">
    <source>
        <dbReference type="SAM" id="MobiDB-lite"/>
    </source>
</evidence>
<protein>
    <submittedName>
        <fullName evidence="3">Uncharacterized protein</fullName>
    </submittedName>
</protein>
<keyword evidence="4" id="KW-1185">Reference proteome</keyword>